<dbReference type="Proteomes" id="UP000583266">
    <property type="component" value="Unassembled WGS sequence"/>
</dbReference>
<feature type="region of interest" description="Disordered" evidence="1">
    <location>
        <begin position="832"/>
        <end position="858"/>
    </location>
</feature>
<evidence type="ECO:0000313" key="3">
    <source>
        <dbReference type="EMBL" id="NML37495.1"/>
    </source>
</evidence>
<protein>
    <recommendedName>
        <fullName evidence="2">PA14 domain-containing protein</fullName>
    </recommendedName>
</protein>
<proteinExistence type="predicted"/>
<dbReference type="InterPro" id="IPR037524">
    <property type="entry name" value="PA14/GLEYA"/>
</dbReference>
<dbReference type="EMBL" id="JABBGC010000001">
    <property type="protein sequence ID" value="NML37495.1"/>
    <property type="molecule type" value="Genomic_DNA"/>
</dbReference>
<feature type="compositionally biased region" description="Polar residues" evidence="1">
    <location>
        <begin position="833"/>
        <end position="858"/>
    </location>
</feature>
<feature type="region of interest" description="Disordered" evidence="1">
    <location>
        <begin position="918"/>
        <end position="937"/>
    </location>
</feature>
<accession>A0A848GFT4</accession>
<evidence type="ECO:0000313" key="4">
    <source>
        <dbReference type="Proteomes" id="UP000583266"/>
    </source>
</evidence>
<gene>
    <name evidence="3" type="ORF">HHL17_09865</name>
</gene>
<dbReference type="SUPFAM" id="SSF56988">
    <property type="entry name" value="Anthrax protective antigen"/>
    <property type="match status" value="1"/>
</dbReference>
<feature type="domain" description="PA14" evidence="2">
    <location>
        <begin position="627"/>
        <end position="768"/>
    </location>
</feature>
<organism evidence="3 4">
    <name type="scientific">Chitinophaga fulva</name>
    <dbReference type="NCBI Taxonomy" id="2728842"/>
    <lineage>
        <taxon>Bacteria</taxon>
        <taxon>Pseudomonadati</taxon>
        <taxon>Bacteroidota</taxon>
        <taxon>Chitinophagia</taxon>
        <taxon>Chitinophagales</taxon>
        <taxon>Chitinophagaceae</taxon>
        <taxon>Chitinophaga</taxon>
    </lineage>
</organism>
<keyword evidence="4" id="KW-1185">Reference proteome</keyword>
<dbReference type="RefSeq" id="WP_169224554.1">
    <property type="nucleotide sequence ID" value="NZ_JABBGC010000001.1"/>
</dbReference>
<sequence>MILRLLGKTRKVTSIALLSLMYVEAILPAYAFGGTRPARMPYRTVKEAKMPAAVSPVLPVAAATPSPAALAPSGKKMFAADFGGPTQPETQGFHSVGNANMVNLFTGDFSYTLPLMDVDGYPLTIGYNSGVSMDEEASWVGLGWTLNPGSVNRNMRGLPDDFNGEDVIKKEINVKDNKTVGVTTGVNVEVVGFPSLLKGGGGMQLGVFHNSYKGWGLEYGLNVSLNASTQAMGKFTAGLSLPNNSQEGLTVSPSLSYSTPEKEEVTDKGAFGGVFSIGGAYNSRSGMKALQFSAGLNQYVKSSKAKKGKESAGSTFSTDISFAYPGFTPSTAIPFTNRIFTVNTRFGVTVKVVNTSFNLGGYETLQYIDESDKVRTFPAYGYLNYQNGVGASGSLLDFNRERDIPYREFPPVPNIAVPSYTYDVFSISGEGSGGMFRAYRNDLGYMRDPLVTTRDKSDRYSLDAAYGDIVHAGIDLTFTRSYTETGMWNSSNPLASSLAFTRSDKKYEAAYFRNPGEKTLNDKAFMDAIGGDDLVTARLFQPDKSSPVITTTNKLMRYANKRNVSDITLPAGIVKKQEREKRTQVISYLTAKEAGEAGLSKYIDSYGYNQAVLNTCDDKVIPDEFPEQVYGLNGDFHRIMDWGEQTFQRVDTMLSFMNIDNYPNSWPYSPFGYDYFWTTWTGRLRAPVDGKYDFRAMIDEDCHISIEGVPVLSAGNNNGGDKETSIYLQGGRLYNIRIDYNNEESESRMILLWKYGNMTDWGNIPKSCLVASSPQDSVKLDNGVVREQRVNAYRKPHHISEISVLNNDGRRYVYGIPVYNLGQEEASFAVESNKGNPATGLTSYSDTENSKNNKSGSDNYFSKETVPAYAHSFLLTGILSPDYVDATGNGISDDDAGTAVKFNYTKVAGINNPQLWRTPNSDKASYQEGLKTDSRDDKGSYVAGKKELWYLNSVESKNMIAVFTLEDRQDLTQLSAAGVRSSGVAKRLKQIDLYTKAEFAKGTAAIPVKTAHFSYSYNLCREADGSEYFGKLTLDSIWFSYNGNTKGRKNPYVFRYNTHNPAYATQQYDRWGNYKNSADNPGGLSNADYPYVIQDSTLAARNVAAWTMDEIVMPSGAKTKVTYESDDYAYVQNRRAMQFMNIVGFSLTEPLHTGYLTNALYSGEGDNIYVSVKVPKQVGTLEELYKRYLEGIEDLSFRLNVKMPGDQYGQGNEFVPCYAKLDKDHGPYYGSVNGSDIIWLKLATINKKAEPGGPYSPLAKAALQFLRLNLPSKAYPGSDIGDDVNVANVIKVLGSMVDNVKNTMNSFDENSRRRGWARDVDLSKSFVRLNSPTFKKYGGGLRVKRIVTYDNWNKMTHQAESQYGQEYQYTTSTVINGDTVQISSGVAAYEPVLGGEENPFRQPVYYTGQVAAMAPVTMGYAEEPFGESFFPAPMVGYSKVRVLSINKKNTRSANGLTESCFYTTYDYPTLTDRTMIDGDTKKRYKPSIDNFLKINARHFLAVSQGFRVELNDMNGKPRSEAVYAETDPYNPVTSTAYYYKTTKKDGVTRLDNTVLTLNNRGVVNAAAVIGKDIELMTDMRQERSVTNASNPNLNTDLFSFGIPPVMIIPSLIMLAQREENLYRSVAMTKVINRHGILDSMVAVDKGSGVSTRNLLYDEETGDVLLTSVQNEYNDPMYHFTYPSGWMYDGMSGAYKNIQLTLNGLTFLNGRIIKGFPAGNSLNDYFYPGDEILVYAKSGVGGPECDPWIAMFPGVNRIWAVDANITAGGQPDIYFMTKEGKPFNGEDATIKIIRSGRKNMFAAAGEVTMMSNPLTGSGDAYTFDINAGKRIINASAVEYKQLWKVQDKKLPVKVPPIYENDMVSRYFKVVCPGQAVDTLVLYTVPFGKYTGSTRQEANLKAENDLTTNGPAFAEQHKRCGCLSPARSKVFYKQDCVDAVPMPYTYTVPAGKYLRATCEEALQAVLDSIDINGQLEANQKGGCGCANPEMGAGFYSQVCTMPIPYRYVVPAGKYVRATCEEAKQAALDDIAANGQREANEKAVCHCENDEISKVFYKNDCPGGLGSAVTFTVPASTFHRVTCEEANKEARDYLEANGQAYANAHGTCETFYVKMTSENPIRELSTTPTDNHEYDYSDIRVSFYKDAACTVPLAVQNQEVYYNITTLSRYINDHSPGSWNNENTSDPVKVICNGTSQLLLQKVVVNHVMDVRKFSNDNDPRLPPEEQVPEEHYITTYKYQLSSVPGFIIVK</sequence>
<dbReference type="Pfam" id="PF07691">
    <property type="entry name" value="PA14"/>
    <property type="match status" value="1"/>
</dbReference>
<comment type="caution">
    <text evidence="3">The sequence shown here is derived from an EMBL/GenBank/DDBJ whole genome shotgun (WGS) entry which is preliminary data.</text>
</comment>
<reference evidence="3 4" key="1">
    <citation type="submission" date="2020-04" db="EMBL/GenBank/DDBJ databases">
        <title>Chitinophaga sp. G-6-1-13 sp. nov., isolated from soil.</title>
        <authorList>
            <person name="Dahal R.H."/>
            <person name="Chaudhary D.K."/>
        </authorList>
    </citation>
    <scope>NUCLEOTIDE SEQUENCE [LARGE SCALE GENOMIC DNA]</scope>
    <source>
        <strain evidence="3 4">G-6-1-13</strain>
    </source>
</reference>
<evidence type="ECO:0000259" key="2">
    <source>
        <dbReference type="PROSITE" id="PS51820"/>
    </source>
</evidence>
<dbReference type="InterPro" id="IPR046020">
    <property type="entry name" value="DUF5977"/>
</dbReference>
<dbReference type="InterPro" id="IPR011658">
    <property type="entry name" value="PA14_dom"/>
</dbReference>
<dbReference type="Gene3D" id="3.90.182.10">
    <property type="entry name" value="Toxin - Anthrax Protective Antigen,domain 1"/>
    <property type="match status" value="1"/>
</dbReference>
<evidence type="ECO:0000256" key="1">
    <source>
        <dbReference type="SAM" id="MobiDB-lite"/>
    </source>
</evidence>
<dbReference type="PROSITE" id="PS51820">
    <property type="entry name" value="PA14"/>
    <property type="match status" value="1"/>
</dbReference>
<dbReference type="Pfam" id="PF19404">
    <property type="entry name" value="DUF5977"/>
    <property type="match status" value="4"/>
</dbReference>
<name>A0A848GFT4_9BACT</name>
<dbReference type="SMART" id="SM00758">
    <property type="entry name" value="PA14"/>
    <property type="match status" value="1"/>
</dbReference>